<dbReference type="InterPro" id="IPR051089">
    <property type="entry name" value="prtT"/>
</dbReference>
<dbReference type="Pfam" id="PF00172">
    <property type="entry name" value="Zn_clus"/>
    <property type="match status" value="1"/>
</dbReference>
<evidence type="ECO:0000256" key="1">
    <source>
        <dbReference type="ARBA" id="ARBA00004123"/>
    </source>
</evidence>
<dbReference type="SUPFAM" id="SSF57701">
    <property type="entry name" value="Zn2/Cys6 DNA-binding domain"/>
    <property type="match status" value="1"/>
</dbReference>
<organism evidence="8 9">
    <name type="scientific">Hymenoscyphus fraxineus</name>
    <dbReference type="NCBI Taxonomy" id="746836"/>
    <lineage>
        <taxon>Eukaryota</taxon>
        <taxon>Fungi</taxon>
        <taxon>Dikarya</taxon>
        <taxon>Ascomycota</taxon>
        <taxon>Pezizomycotina</taxon>
        <taxon>Leotiomycetes</taxon>
        <taxon>Helotiales</taxon>
        <taxon>Helotiaceae</taxon>
        <taxon>Hymenoscyphus</taxon>
    </lineage>
</organism>
<sequence>MSSPPNHRSIRSSCERCRTQKLKCTSGSEFYSSRCTRCARAKLECIYSRRSRANRTTEEQGVAENVQTETMLQTAEPDSNSLLPDWSFWSSEKWVDDMNSNVLISEPGFWDSPEQVNAPYTLGDIATSPSTFPCIIDGEGGSPGFPVQLELPKKEDTSSTAQLLARLVERIHKTLDTLRDDSSSRNPIPVDSYPIGCVLNLTQDFLDALGKVQLQPSVQSNSTSPHQGLPTAITPSENPTPIKADELSTLASSTVNTSSILLALSCYISLRNLYNTLFTHFQRYLSLVPETPSDYRSPRINPDHGRNFKLSDIDSSNEVCKIHKAFRILLGAFQSVEDVVGLPDSHRAVKVSLDRKEQKITGASLFQQDLAQCFFEKDITGVFESKHQENSGLLASIHLLKALIRQKMDLDL</sequence>
<proteinExistence type="predicted"/>
<evidence type="ECO:0000256" key="6">
    <source>
        <dbReference type="SAM" id="MobiDB-lite"/>
    </source>
</evidence>
<keyword evidence="4" id="KW-0804">Transcription</keyword>
<dbReference type="PROSITE" id="PS00463">
    <property type="entry name" value="ZN2_CY6_FUNGAL_1"/>
    <property type="match status" value="1"/>
</dbReference>
<dbReference type="EMBL" id="CAJVRL010000084">
    <property type="protein sequence ID" value="CAG8958689.1"/>
    <property type="molecule type" value="Genomic_DNA"/>
</dbReference>
<dbReference type="SMART" id="SM00066">
    <property type="entry name" value="GAL4"/>
    <property type="match status" value="1"/>
</dbReference>
<dbReference type="InterPro" id="IPR001138">
    <property type="entry name" value="Zn2Cys6_DnaBD"/>
</dbReference>
<dbReference type="InterPro" id="IPR036864">
    <property type="entry name" value="Zn2-C6_fun-type_DNA-bd_sf"/>
</dbReference>
<gene>
    <name evidence="8" type="ORF">HYFRA_00011531</name>
</gene>
<dbReference type="PANTHER" id="PTHR31845">
    <property type="entry name" value="FINGER DOMAIN PROTEIN, PUTATIVE-RELATED"/>
    <property type="match status" value="1"/>
</dbReference>
<evidence type="ECO:0000313" key="8">
    <source>
        <dbReference type="EMBL" id="CAG8958689.1"/>
    </source>
</evidence>
<dbReference type="CDD" id="cd00067">
    <property type="entry name" value="GAL4"/>
    <property type="match status" value="1"/>
</dbReference>
<keyword evidence="2" id="KW-0805">Transcription regulation</keyword>
<dbReference type="GO" id="GO:0005634">
    <property type="term" value="C:nucleus"/>
    <property type="evidence" value="ECO:0007669"/>
    <property type="project" value="UniProtKB-SubCell"/>
</dbReference>
<name>A0A9N9L3Z9_9HELO</name>
<keyword evidence="5" id="KW-0539">Nucleus</keyword>
<dbReference type="PROSITE" id="PS50048">
    <property type="entry name" value="ZN2_CY6_FUNGAL_2"/>
    <property type="match status" value="1"/>
</dbReference>
<evidence type="ECO:0000256" key="5">
    <source>
        <dbReference type="ARBA" id="ARBA00023242"/>
    </source>
</evidence>
<evidence type="ECO:0000259" key="7">
    <source>
        <dbReference type="PROSITE" id="PS50048"/>
    </source>
</evidence>
<dbReference type="GO" id="GO:0008270">
    <property type="term" value="F:zinc ion binding"/>
    <property type="evidence" value="ECO:0007669"/>
    <property type="project" value="InterPro"/>
</dbReference>
<reference evidence="8" key="1">
    <citation type="submission" date="2021-07" db="EMBL/GenBank/DDBJ databases">
        <authorList>
            <person name="Durling M."/>
        </authorList>
    </citation>
    <scope>NUCLEOTIDE SEQUENCE</scope>
</reference>
<dbReference type="GO" id="GO:0000981">
    <property type="term" value="F:DNA-binding transcription factor activity, RNA polymerase II-specific"/>
    <property type="evidence" value="ECO:0007669"/>
    <property type="project" value="InterPro"/>
</dbReference>
<evidence type="ECO:0000313" key="9">
    <source>
        <dbReference type="Proteomes" id="UP000696280"/>
    </source>
</evidence>
<evidence type="ECO:0000256" key="4">
    <source>
        <dbReference type="ARBA" id="ARBA00023163"/>
    </source>
</evidence>
<feature type="domain" description="Zn(2)-C6 fungal-type" evidence="7">
    <location>
        <begin position="13"/>
        <end position="47"/>
    </location>
</feature>
<feature type="region of interest" description="Disordered" evidence="6">
    <location>
        <begin position="217"/>
        <end position="241"/>
    </location>
</feature>
<dbReference type="GO" id="GO:0000976">
    <property type="term" value="F:transcription cis-regulatory region binding"/>
    <property type="evidence" value="ECO:0007669"/>
    <property type="project" value="TreeGrafter"/>
</dbReference>
<feature type="compositionally biased region" description="Polar residues" evidence="6">
    <location>
        <begin position="217"/>
        <end position="226"/>
    </location>
</feature>
<comment type="subcellular location">
    <subcellularLocation>
        <location evidence="1">Nucleus</location>
    </subcellularLocation>
</comment>
<dbReference type="PANTHER" id="PTHR31845:SF17">
    <property type="entry name" value="ZN(II)2CYS6 TRANSCRIPTION FACTOR (EUROFUNG)"/>
    <property type="match status" value="1"/>
</dbReference>
<dbReference type="Gene3D" id="4.10.240.10">
    <property type="entry name" value="Zn(2)-C6 fungal-type DNA-binding domain"/>
    <property type="match status" value="1"/>
</dbReference>
<keyword evidence="3" id="KW-0238">DNA-binding</keyword>
<evidence type="ECO:0000256" key="3">
    <source>
        <dbReference type="ARBA" id="ARBA00023125"/>
    </source>
</evidence>
<comment type="caution">
    <text evidence="8">The sequence shown here is derived from an EMBL/GenBank/DDBJ whole genome shotgun (WGS) entry which is preliminary data.</text>
</comment>
<dbReference type="OrthoDB" id="4222821at2759"/>
<accession>A0A9N9L3Z9</accession>
<dbReference type="Proteomes" id="UP000696280">
    <property type="component" value="Unassembled WGS sequence"/>
</dbReference>
<protein>
    <recommendedName>
        <fullName evidence="7">Zn(2)-C6 fungal-type domain-containing protein</fullName>
    </recommendedName>
</protein>
<evidence type="ECO:0000256" key="2">
    <source>
        <dbReference type="ARBA" id="ARBA00023015"/>
    </source>
</evidence>
<keyword evidence="9" id="KW-1185">Reference proteome</keyword>
<dbReference type="AlphaFoldDB" id="A0A9N9L3Z9"/>